<proteinExistence type="inferred from homology"/>
<evidence type="ECO:0000256" key="13">
    <source>
        <dbReference type="ARBA" id="ARBA00023157"/>
    </source>
</evidence>
<dbReference type="InterPro" id="IPR008972">
    <property type="entry name" value="Cupredoxin"/>
</dbReference>
<keyword evidence="5" id="KW-0812">Transmembrane</keyword>
<evidence type="ECO:0000256" key="4">
    <source>
        <dbReference type="ARBA" id="ARBA00022448"/>
    </source>
</evidence>
<keyword evidence="13" id="KW-1015">Disulfide bond</keyword>
<name>T1IU10_STRMM</name>
<keyword evidence="11" id="KW-0406">Ion transport</keyword>
<protein>
    <submittedName>
        <fullName evidence="17">Uncharacterized protein</fullName>
    </submittedName>
</protein>
<dbReference type="InterPro" id="IPR050633">
    <property type="entry name" value="Neuropilin_MCO_CoagFactor"/>
</dbReference>
<keyword evidence="8" id="KW-0677">Repeat</keyword>
<dbReference type="Gene3D" id="2.60.40.420">
    <property type="entry name" value="Cupredoxins - blue copper proteins"/>
    <property type="match status" value="10"/>
</dbReference>
<dbReference type="GO" id="GO:0005886">
    <property type="term" value="C:plasma membrane"/>
    <property type="evidence" value="ECO:0007669"/>
    <property type="project" value="TreeGrafter"/>
</dbReference>
<keyword evidence="12" id="KW-0472">Membrane</keyword>
<evidence type="ECO:0000313" key="17">
    <source>
        <dbReference type="EnsemblMetazoa" id="SMAR004623-PA"/>
    </source>
</evidence>
<dbReference type="PANTHER" id="PTHR46806:SF7">
    <property type="entry name" value="COAGULATION FACTOR VIII"/>
    <property type="match status" value="1"/>
</dbReference>
<dbReference type="InterPro" id="IPR002355">
    <property type="entry name" value="Cu_oxidase_Cu_BS"/>
</dbReference>
<sequence>MKIANFLSFLAINGYTYGNLPGLKMVEKETISWHITSAGYAKGDMHVPFFHGNTFQTDGTRKDTFPLIPDLFKTLLMEPDNPGKWLIEDMIHIYSNEKGMTAFYTVEKSHFHQDTTKVKKVKLAHITSQLFSAPYFVQGDHTIGHIYIKAVYREFTDKTFKTQKRRTDREHHLGLLGPFIKAEVGDTIKVHFKNFARFNFSLQPHGVFYNQSNKERNNTGDSVEPGQTNVYEWSVPARAGPSYDDFQCIFWPYMSSVNEFSDMHAGLLGSIVICRIGTLDRKNRRRDVDREFTLFYNIYNENASPYIDTNIMKYTKKPEETLGLRSNLDFIESNTMMAINGYSFASIRHVDLFLGETAAFYLVSLGNPHEVHTVHWHGNTFVRRQTGLHRHDVIDVIPGDFSQVELLGVNVGEWIMHCHVGNHSENGMLMTYRVLDPDVYFRTPDIHPHGVFNNKDSEGTVNKVQYNLCGPDIVGAQNSVRSGQVSGRHKYFSMAGDWLGSAIVSGLDRCPVGTVSRPHRIWTKRRRADPNCISWLYHSHNLAEIEVNTEVVGILVICKKGILDHKGNRYNVDKEFSLLFAIIDEALSQHRQANIEAQGITEKDLQHDFTSFQFSTFQHPISMILRIFTLLLVTIIQRCFTIERVYYIAAVKEQWDYAPKGNLIYSGNPKDTDLFLKLDPSIPTPGTKYQKTLFRQFTDETFTKRVKMPEWQGMIGPFMKAEIGDTLVVHFQNQAEFLYSIHPHGVFYNKNSEGAFYADGTSGKDKLDDGVKPGDNYTYIWSVTPDYGPTDNDPNCLSWIYHSHHFAEVEVMTGAVGILATCKQGILDEKGNRADINKEFALLFSIMDENFSQYKKENVEAAGITEEAIRNNFLPFQYGNRKHTINGYIYGNLPGLDVCLGDKINFHIAAVGNDFDIHSVYVQGQTMEIYRHNVDTVGMYAGSSLTASINAENVGKWLLSSQGMDYIKAGMQAFFNVKNCYHNELETNNSKHYNHPQPTGRTRTFYIAAEEIMWNYAPSGIDQESGYPLSEYVVHNVSLVYEVAPESYGRSLDMCHFNGTYKKAVYRGYTDASYRIRLPRPSWHQHLGYLGPLIEAEVGDRIKINFLNRASRPYSIHAFRFFVPDNQQGIQYKDGPNVAVQPNTQREYTWTVTNSVGPSRDDPDCLSGRYYSAVDQVKDSFTGLNGPFLICKKGVLTNPHKKVDRNFYLLFSNVLETESHYWSDNVKRVCGKDVDPDKMSKNFTYWEASNIRSINGFTYGNLPGLNMIEHEKIVWYVTSAGFAKGDMHVPFFHGNTFYTDGQRKDTFPLIPDLFKTLEMTPDNPGKWLIEDLLYIYSNGRGMSALYTVKKGRQVNNTKKENKGKLRIYYIAAVEEEWDYYPNITVQPISGLPLDKDPFSSQYYVQGNNTIGHIYIKAMYREFTDATFSKQKIRSEGELHLGTLGPFIKAEIGDTIRVVFKNKAKFPFSIQPHGVFYNKSNEGNGYNDGTSGQDKKDDAVEPGQIQIYEWAVPERAGPSYDNFPCVFWPYMSAVDEYGDFEAGLVGPIVICRRGILNENDRRTDVNREFVLFYNINNENASPYLIENIKKYTNNPDETLLMQTTAAWVETNMMMGINGYSFGSIKNVEMYLGESAAFYLLGLGDAFQTHTVHFHGNTFIRRLTGPHRHDVMDILPGDFDQVKIIGVNVVPISMTVRNLILVSFVHSCLAIERVYYIAAVKEQWDYAPQGNLIRSGTPEISNLFLKLDPSIPTTGTKFLKTLFRQYTDETFTKRVKAPEWQGMIGPFMKAEVGDTLVIFFQNQAEFVYSIHSHGVFYNKDSEGAMYADGTSRKLTKGDSIKPGDNYTYIWSIPSSYGPTDNDPKCLTWLYHSHHIAEIEVMTGAVGILSTCKPGTLDDKGNRKDVDKEFALLFSIMDENFSQYKKENLKTAGITEKAIRNNFVPFAQANQKHSINGYIYGNLKGLDVCLGDKISLHMAAIGNEFEMHSVYLQGQTMEIYQHITDTVGIYSGSSITATIHAENEGKWLLSSQGREYITGNYDSNLKTVQKLKDLPECADDSFGPSDSDLCRFNGTYKKAIYRGYTDGSFKKQLARPTSEEHLGFLGPPIEAEVGDTIKVHFLNRASKPYSIQAYRYFIANNQQGIQYKDGPIVAVQPNEQREYIWTVPPLVGPATNDADCLFGSYYSAVHQVRDTFSGLHGPLLICKKGTLTNQTRKADKSFYLLFSNVQETESHYWKENVQRVCGKDVDPDEMIKNDVYWDANIMRSINGYTYGNLPGLDMVQREKIMWYITSAGNAVEDIHVPYFHGNTFLTDGQRRDTFSLIPDLFKTLEMTPDNPGSNHGKWLIEDLLYIYSNEKGMTALYTVKNALSSKQSTKEKTGKLRTYYIAAVEQEWNYYPNITHNLITGLPLNEDPTSALFYVQSDTTIGHIYIKAMFREFTDETLVQKNQIGTRASFRHVGTNYKSRTGCPGGIDSGLESVHRDLSRLLARIVTPGLGRPDTPGSVAGSWNAGVETTGLVRQGGDAGVCHAKELVSCQCRTSALFYVQSDTTIGHIYIKAMFREFTDETFSTEKIRSEHEHHLGTLGPIIKAEVGDTIRVIFKNKARFNFSIQPHGVFYNKSNEAGCPGGIDSGLESVHRDLSRLLARIVTPGLVCPD</sequence>
<dbReference type="GO" id="GO:0038023">
    <property type="term" value="F:signaling receptor activity"/>
    <property type="evidence" value="ECO:0007669"/>
    <property type="project" value="TreeGrafter"/>
</dbReference>
<dbReference type="InterPro" id="IPR011707">
    <property type="entry name" value="Cu-oxidase-like_N"/>
</dbReference>
<keyword evidence="7" id="KW-0732">Signal</keyword>
<dbReference type="GO" id="GO:0016491">
    <property type="term" value="F:oxidoreductase activity"/>
    <property type="evidence" value="ECO:0007669"/>
    <property type="project" value="UniProtKB-KW"/>
</dbReference>
<evidence type="ECO:0000256" key="11">
    <source>
        <dbReference type="ARBA" id="ARBA00023065"/>
    </source>
</evidence>
<evidence type="ECO:0000256" key="6">
    <source>
        <dbReference type="ARBA" id="ARBA00022723"/>
    </source>
</evidence>
<reference evidence="18" key="1">
    <citation type="submission" date="2011-05" db="EMBL/GenBank/DDBJ databases">
        <authorList>
            <person name="Richards S.R."/>
            <person name="Qu J."/>
            <person name="Jiang H."/>
            <person name="Jhangiani S.N."/>
            <person name="Agravi P."/>
            <person name="Goodspeed R."/>
            <person name="Gross S."/>
            <person name="Mandapat C."/>
            <person name="Jackson L."/>
            <person name="Mathew T."/>
            <person name="Pu L."/>
            <person name="Thornton R."/>
            <person name="Saada N."/>
            <person name="Wilczek-Boney K.B."/>
            <person name="Lee S."/>
            <person name="Kovar C."/>
            <person name="Wu Y."/>
            <person name="Scherer S.E."/>
            <person name="Worley K.C."/>
            <person name="Muzny D.M."/>
            <person name="Gibbs R."/>
        </authorList>
    </citation>
    <scope>NUCLEOTIDE SEQUENCE</scope>
    <source>
        <strain evidence="18">Brora</strain>
    </source>
</reference>
<evidence type="ECO:0000256" key="3">
    <source>
        <dbReference type="ARBA" id="ARBA00010609"/>
    </source>
</evidence>
<dbReference type="EnsemblMetazoa" id="SMAR004623-RA">
    <property type="protein sequence ID" value="SMAR004623-PA"/>
    <property type="gene ID" value="SMAR004623"/>
</dbReference>
<feature type="domain" description="Plastocyanin-like" evidence="16">
    <location>
        <begin position="1088"/>
        <end position="1157"/>
    </location>
</feature>
<dbReference type="InterPro" id="IPR011706">
    <property type="entry name" value="Cu-oxidase_C"/>
</dbReference>
<dbReference type="GO" id="GO:0006811">
    <property type="term" value="P:monoatomic ion transport"/>
    <property type="evidence" value="ECO:0007669"/>
    <property type="project" value="UniProtKB-KW"/>
</dbReference>
<dbReference type="HOGENOM" id="CLU_227570_0_0_1"/>
<dbReference type="FunFam" id="2.60.40.420:FF:000028">
    <property type="entry name" value="Ceruloplasmin"/>
    <property type="match status" value="5"/>
</dbReference>
<feature type="domain" description="Plastocyanin-like" evidence="16">
    <location>
        <begin position="1442"/>
        <end position="1549"/>
    </location>
</feature>
<dbReference type="Proteomes" id="UP000014500">
    <property type="component" value="Unassembled WGS sequence"/>
</dbReference>
<comment type="cofactor">
    <cofactor evidence="1">
        <name>Cu cation</name>
        <dbReference type="ChEBI" id="CHEBI:23378"/>
    </cofactor>
</comment>
<organism evidence="17 18">
    <name type="scientific">Strigamia maritima</name>
    <name type="common">European centipede</name>
    <name type="synonym">Geophilus maritimus</name>
    <dbReference type="NCBI Taxonomy" id="126957"/>
    <lineage>
        <taxon>Eukaryota</taxon>
        <taxon>Metazoa</taxon>
        <taxon>Ecdysozoa</taxon>
        <taxon>Arthropoda</taxon>
        <taxon>Myriapoda</taxon>
        <taxon>Chilopoda</taxon>
        <taxon>Pleurostigmophora</taxon>
        <taxon>Geophilomorpha</taxon>
        <taxon>Linotaeniidae</taxon>
        <taxon>Strigamia</taxon>
    </lineage>
</organism>
<dbReference type="SUPFAM" id="SSF49503">
    <property type="entry name" value="Cupredoxins"/>
    <property type="match status" value="16"/>
</dbReference>
<evidence type="ECO:0000256" key="5">
    <source>
        <dbReference type="ARBA" id="ARBA00022692"/>
    </source>
</evidence>
<dbReference type="Pfam" id="PF07732">
    <property type="entry name" value="Cu-oxidase_3"/>
    <property type="match status" value="5"/>
</dbReference>
<dbReference type="PROSITE" id="PS00080">
    <property type="entry name" value="MULTICOPPER_OXIDASE2"/>
    <property type="match status" value="1"/>
</dbReference>
<evidence type="ECO:0000256" key="9">
    <source>
        <dbReference type="ARBA" id="ARBA00022989"/>
    </source>
</evidence>
<dbReference type="eggNOG" id="KOG1263">
    <property type="taxonomic scope" value="Eukaryota"/>
</dbReference>
<dbReference type="FunFam" id="2.60.40.420:FF:000002">
    <property type="entry name" value="Hephaestin like 1"/>
    <property type="match status" value="1"/>
</dbReference>
<keyword evidence="18" id="KW-1185">Reference proteome</keyword>
<dbReference type="Pfam" id="PF07731">
    <property type="entry name" value="Cu-oxidase_2"/>
    <property type="match status" value="1"/>
</dbReference>
<keyword evidence="9" id="KW-1133">Transmembrane helix</keyword>
<comment type="similarity">
    <text evidence="3">Belongs to the multicopper oxidase family.</text>
</comment>
<dbReference type="PANTHER" id="PTHR46806">
    <property type="entry name" value="F5/8 TYPE C DOMAIN-CONTAINING PROTEIN"/>
    <property type="match status" value="1"/>
</dbReference>
<evidence type="ECO:0000256" key="7">
    <source>
        <dbReference type="ARBA" id="ARBA00022729"/>
    </source>
</evidence>
<keyword evidence="14" id="KW-0325">Glycoprotein</keyword>
<evidence type="ECO:0000259" key="16">
    <source>
        <dbReference type="Pfam" id="PF07732"/>
    </source>
</evidence>
<evidence type="ECO:0000256" key="2">
    <source>
        <dbReference type="ARBA" id="ARBA00004167"/>
    </source>
</evidence>
<accession>T1IU10</accession>
<evidence type="ECO:0000313" key="18">
    <source>
        <dbReference type="Proteomes" id="UP000014500"/>
    </source>
</evidence>
<feature type="domain" description="Plastocyanin-like" evidence="15">
    <location>
        <begin position="340"/>
        <end position="435"/>
    </location>
</feature>
<dbReference type="GO" id="GO:0005507">
    <property type="term" value="F:copper ion binding"/>
    <property type="evidence" value="ECO:0007669"/>
    <property type="project" value="InterPro"/>
</dbReference>
<reference evidence="17" key="2">
    <citation type="submission" date="2015-02" db="UniProtKB">
        <authorList>
            <consortium name="EnsemblMetazoa"/>
        </authorList>
    </citation>
    <scope>IDENTIFICATION</scope>
</reference>
<feature type="domain" description="Plastocyanin-like" evidence="16">
    <location>
        <begin position="714"/>
        <end position="807"/>
    </location>
</feature>
<keyword evidence="4" id="KW-0813">Transport</keyword>
<feature type="domain" description="Plastocyanin-like" evidence="16">
    <location>
        <begin position="175"/>
        <end position="241"/>
    </location>
</feature>
<evidence type="ECO:0000256" key="14">
    <source>
        <dbReference type="ARBA" id="ARBA00023180"/>
    </source>
</evidence>
<evidence type="ECO:0000256" key="1">
    <source>
        <dbReference type="ARBA" id="ARBA00001935"/>
    </source>
</evidence>
<evidence type="ECO:0000256" key="10">
    <source>
        <dbReference type="ARBA" id="ARBA00023002"/>
    </source>
</evidence>
<dbReference type="STRING" id="126957.T1IU10"/>
<dbReference type="OMA" id="YQSNIMS"/>
<feature type="domain" description="Plastocyanin-like" evidence="16">
    <location>
        <begin position="1781"/>
        <end position="1885"/>
    </location>
</feature>
<keyword evidence="6" id="KW-0479">Metal-binding</keyword>
<comment type="subcellular location">
    <subcellularLocation>
        <location evidence="2">Membrane</location>
        <topology evidence="2">Single-pass membrane protein</topology>
    </subcellularLocation>
</comment>
<evidence type="ECO:0000259" key="15">
    <source>
        <dbReference type="Pfam" id="PF07731"/>
    </source>
</evidence>
<keyword evidence="10" id="KW-0560">Oxidoreductase</keyword>
<evidence type="ECO:0000256" key="12">
    <source>
        <dbReference type="ARBA" id="ARBA00023136"/>
    </source>
</evidence>
<dbReference type="EMBL" id="JH431512">
    <property type="status" value="NOT_ANNOTATED_CDS"/>
    <property type="molecule type" value="Genomic_DNA"/>
</dbReference>
<evidence type="ECO:0000256" key="8">
    <source>
        <dbReference type="ARBA" id="ARBA00022737"/>
    </source>
</evidence>